<dbReference type="RefSeq" id="WP_377905776.1">
    <property type="nucleotide sequence ID" value="NZ_JBHRZS010000007.1"/>
</dbReference>
<proteinExistence type="predicted"/>
<evidence type="ECO:0000313" key="3">
    <source>
        <dbReference type="Proteomes" id="UP001595805"/>
    </source>
</evidence>
<organism evidence="2 3">
    <name type="scientific">Algoriphagus namhaensis</name>
    <dbReference type="NCBI Taxonomy" id="915353"/>
    <lineage>
        <taxon>Bacteria</taxon>
        <taxon>Pseudomonadati</taxon>
        <taxon>Bacteroidota</taxon>
        <taxon>Cytophagia</taxon>
        <taxon>Cytophagales</taxon>
        <taxon>Cyclobacteriaceae</taxon>
        <taxon>Algoriphagus</taxon>
    </lineage>
</organism>
<gene>
    <name evidence="2" type="ORF">ACFOSV_09535</name>
</gene>
<reference evidence="3" key="1">
    <citation type="journal article" date="2019" name="Int. J. Syst. Evol. Microbiol.">
        <title>The Global Catalogue of Microorganisms (GCM) 10K type strain sequencing project: providing services to taxonomists for standard genome sequencing and annotation.</title>
        <authorList>
            <consortium name="The Broad Institute Genomics Platform"/>
            <consortium name="The Broad Institute Genome Sequencing Center for Infectious Disease"/>
            <person name="Wu L."/>
            <person name="Ma J."/>
        </authorList>
    </citation>
    <scope>NUCLEOTIDE SEQUENCE [LARGE SCALE GENOMIC DNA]</scope>
    <source>
        <strain evidence="3">CCUG 60523</strain>
    </source>
</reference>
<dbReference type="SUPFAM" id="SSF53448">
    <property type="entry name" value="Nucleotide-diphospho-sugar transferases"/>
    <property type="match status" value="1"/>
</dbReference>
<dbReference type="Gene3D" id="3.90.550.10">
    <property type="entry name" value="Spore Coat Polysaccharide Biosynthesis Protein SpsA, Chain A"/>
    <property type="match status" value="1"/>
</dbReference>
<evidence type="ECO:0000259" key="1">
    <source>
        <dbReference type="Pfam" id="PF00535"/>
    </source>
</evidence>
<name>A0ABV8ARX6_9BACT</name>
<dbReference type="CDD" id="cd00761">
    <property type="entry name" value="Glyco_tranf_GTA_type"/>
    <property type="match status" value="1"/>
</dbReference>
<dbReference type="Proteomes" id="UP001595805">
    <property type="component" value="Unassembled WGS sequence"/>
</dbReference>
<feature type="domain" description="Glycosyltransferase 2-like" evidence="1">
    <location>
        <begin position="8"/>
        <end position="133"/>
    </location>
</feature>
<accession>A0ABV8ARX6</accession>
<comment type="caution">
    <text evidence="2">The sequence shown here is derived from an EMBL/GenBank/DDBJ whole genome shotgun (WGS) entry which is preliminary data.</text>
</comment>
<dbReference type="PANTHER" id="PTHR22916:SF3">
    <property type="entry name" value="UDP-GLCNAC:BETAGAL BETA-1,3-N-ACETYLGLUCOSAMINYLTRANSFERASE-LIKE PROTEIN 1"/>
    <property type="match status" value="1"/>
</dbReference>
<dbReference type="InterPro" id="IPR029044">
    <property type="entry name" value="Nucleotide-diphossugar_trans"/>
</dbReference>
<evidence type="ECO:0000313" key="2">
    <source>
        <dbReference type="EMBL" id="MFC3880417.1"/>
    </source>
</evidence>
<dbReference type="InterPro" id="IPR001173">
    <property type="entry name" value="Glyco_trans_2-like"/>
</dbReference>
<dbReference type="Pfam" id="PF00535">
    <property type="entry name" value="Glycos_transf_2"/>
    <property type="match status" value="1"/>
</dbReference>
<dbReference type="EMBL" id="JBHRZS010000007">
    <property type="protein sequence ID" value="MFC3880417.1"/>
    <property type="molecule type" value="Genomic_DNA"/>
</dbReference>
<dbReference type="PANTHER" id="PTHR22916">
    <property type="entry name" value="GLYCOSYLTRANSFERASE"/>
    <property type="match status" value="1"/>
</dbReference>
<protein>
    <submittedName>
        <fullName evidence="2">Glycosyltransferase family 2 protein</fullName>
    </submittedName>
</protein>
<sequence length="318" mass="37146">MRVSDRVTVICIAYNHAEWIEETLESVRLQDHYSKELIVVNNGSTDETREKIENWVRKLPGSLPVKVIHHKEELPYCKVFNQVLAEVDSPYVVDLSGDDVMYPEHLSQSIKRLKRVNYAAFVFSDAYILNEEGEVSTYYKRNTAGELVDNMEELGDIYTTLVRQNFICSPTIVFQTEILKKEGGYDGSLSYEDFDIQIRLARKYPLAFSNHLGILKRKHPKSLSSGQYQRYQSIMLPSTVEVCRKIKEMNTHESEDEALGIRIMHELKHALWSANFDPAKSLVELGEQIGLSGFKYWLYKFWLRKRWDMSWLYIKIKN</sequence>
<keyword evidence="3" id="KW-1185">Reference proteome</keyword>